<dbReference type="AlphaFoldDB" id="A0A1Q3CIP1"/>
<feature type="region of interest" description="Disordered" evidence="1">
    <location>
        <begin position="43"/>
        <end position="99"/>
    </location>
</feature>
<accession>A0A1Q3CIP1</accession>
<gene>
    <name evidence="2" type="ORF">CFOL_v3_23582</name>
</gene>
<evidence type="ECO:0000313" key="2">
    <source>
        <dbReference type="EMBL" id="GAV80120.1"/>
    </source>
</evidence>
<organism evidence="2 3">
    <name type="scientific">Cephalotus follicularis</name>
    <name type="common">Albany pitcher plant</name>
    <dbReference type="NCBI Taxonomy" id="3775"/>
    <lineage>
        <taxon>Eukaryota</taxon>
        <taxon>Viridiplantae</taxon>
        <taxon>Streptophyta</taxon>
        <taxon>Embryophyta</taxon>
        <taxon>Tracheophyta</taxon>
        <taxon>Spermatophyta</taxon>
        <taxon>Magnoliopsida</taxon>
        <taxon>eudicotyledons</taxon>
        <taxon>Gunneridae</taxon>
        <taxon>Pentapetalae</taxon>
        <taxon>rosids</taxon>
        <taxon>fabids</taxon>
        <taxon>Oxalidales</taxon>
        <taxon>Cephalotaceae</taxon>
        <taxon>Cephalotus</taxon>
    </lineage>
</organism>
<dbReference type="InParanoid" id="A0A1Q3CIP1"/>
<reference evidence="3" key="1">
    <citation type="submission" date="2016-04" db="EMBL/GenBank/DDBJ databases">
        <title>Cephalotus genome sequencing.</title>
        <authorList>
            <person name="Fukushima K."/>
            <person name="Hasebe M."/>
            <person name="Fang X."/>
        </authorList>
    </citation>
    <scope>NUCLEOTIDE SEQUENCE [LARGE SCALE GENOMIC DNA]</scope>
    <source>
        <strain evidence="3">cv. St1</strain>
    </source>
</reference>
<evidence type="ECO:0000256" key="1">
    <source>
        <dbReference type="SAM" id="MobiDB-lite"/>
    </source>
</evidence>
<name>A0A1Q3CIP1_CEPFO</name>
<sequence length="99" mass="11368">MPGRPKSLRRKHPFEEPRVSKLSRVGKVFTCCLCRKTGYNKKGCKNKRSTPMATRDKAKDKVEKNKAKQNGKAKEKCNANHHRPKRRMEGSGIYINPDT</sequence>
<protein>
    <submittedName>
        <fullName evidence="2">Uncharacterized protein</fullName>
    </submittedName>
</protein>
<comment type="caution">
    <text evidence="2">The sequence shown here is derived from an EMBL/GenBank/DDBJ whole genome shotgun (WGS) entry which is preliminary data.</text>
</comment>
<proteinExistence type="predicted"/>
<dbReference type="Proteomes" id="UP000187406">
    <property type="component" value="Unassembled WGS sequence"/>
</dbReference>
<feature type="compositionally biased region" description="Basic and acidic residues" evidence="1">
    <location>
        <begin position="54"/>
        <end position="78"/>
    </location>
</feature>
<dbReference type="EMBL" id="BDDD01002120">
    <property type="protein sequence ID" value="GAV80120.1"/>
    <property type="molecule type" value="Genomic_DNA"/>
</dbReference>
<evidence type="ECO:0000313" key="3">
    <source>
        <dbReference type="Proteomes" id="UP000187406"/>
    </source>
</evidence>
<keyword evidence="3" id="KW-1185">Reference proteome</keyword>